<reference evidence="1" key="1">
    <citation type="journal article" date="2020" name="Phytopathology">
        <title>Genome Sequence Resources of Colletotrichum truncatum, C. plurivorum, C. musicola, and C. sojae: Four Species Pathogenic to Soybean (Glycine max).</title>
        <authorList>
            <person name="Rogerio F."/>
            <person name="Boufleur T.R."/>
            <person name="Ciampi-Guillardi M."/>
            <person name="Sukno S.A."/>
            <person name="Thon M.R."/>
            <person name="Massola Junior N.S."/>
            <person name="Baroncelli R."/>
        </authorList>
    </citation>
    <scope>NUCLEOTIDE SEQUENCE</scope>
    <source>
        <strain evidence="1">LFN0074</strain>
    </source>
</reference>
<comment type="caution">
    <text evidence="1">The sequence shown here is derived from an EMBL/GenBank/DDBJ whole genome shotgun (WGS) entry which is preliminary data.</text>
</comment>
<organism evidence="1 2">
    <name type="scientific">Colletotrichum musicola</name>
    <dbReference type="NCBI Taxonomy" id="2175873"/>
    <lineage>
        <taxon>Eukaryota</taxon>
        <taxon>Fungi</taxon>
        <taxon>Dikarya</taxon>
        <taxon>Ascomycota</taxon>
        <taxon>Pezizomycotina</taxon>
        <taxon>Sordariomycetes</taxon>
        <taxon>Hypocreomycetidae</taxon>
        <taxon>Glomerellales</taxon>
        <taxon>Glomerellaceae</taxon>
        <taxon>Colletotrichum</taxon>
        <taxon>Colletotrichum orchidearum species complex</taxon>
    </lineage>
</organism>
<evidence type="ECO:0000313" key="1">
    <source>
        <dbReference type="EMBL" id="KAF6808787.1"/>
    </source>
</evidence>
<dbReference type="EMBL" id="WIGM01000918">
    <property type="protein sequence ID" value="KAF6808787.1"/>
    <property type="molecule type" value="Genomic_DNA"/>
</dbReference>
<accession>A0A8H6MTV2</accession>
<keyword evidence="2" id="KW-1185">Reference proteome</keyword>
<dbReference type="Proteomes" id="UP000639643">
    <property type="component" value="Unassembled WGS sequence"/>
</dbReference>
<evidence type="ECO:0000313" key="2">
    <source>
        <dbReference type="Proteomes" id="UP000639643"/>
    </source>
</evidence>
<evidence type="ECO:0008006" key="3">
    <source>
        <dbReference type="Google" id="ProtNLM"/>
    </source>
</evidence>
<protein>
    <recommendedName>
        <fullName evidence="3">F-box domain-containing protein</fullName>
    </recommendedName>
</protein>
<proteinExistence type="predicted"/>
<gene>
    <name evidence="1" type="ORF">CMUS01_13819</name>
</gene>
<sequence>MKTSKASGNPVSDGPELVRTAMENKPAQLLDLPFELKDSVGRLLSLEDAKALSGTCRVWRDVLVPVIFRRVKLGSSPEVGRGLVMTDYATESKIFSRTYQQLRHLADDKATPILSSVRLFNFCVTENALAPYKLAIPYFYGEIAERMAREYFAAMPQLVLLQGVEYDRGGGGSGPITMARRTERVAADSSSDARDTFRMGFVAPSHALERFQRMAGGDGAVAEERLYETLTDEEFTL</sequence>
<dbReference type="AlphaFoldDB" id="A0A8H6MTV2"/>
<name>A0A8H6MTV2_9PEZI</name>